<dbReference type="Pfam" id="PF10282">
    <property type="entry name" value="Lactonase"/>
    <property type="match status" value="1"/>
</dbReference>
<accession>A0A6A6TDR6</accession>
<gene>
    <name evidence="4" type="ORF">K491DRAFT_714494</name>
</gene>
<dbReference type="EMBL" id="MU004325">
    <property type="protein sequence ID" value="KAF2657471.1"/>
    <property type="molecule type" value="Genomic_DNA"/>
</dbReference>
<organism evidence="4 5">
    <name type="scientific">Lophiostoma macrostomum CBS 122681</name>
    <dbReference type="NCBI Taxonomy" id="1314788"/>
    <lineage>
        <taxon>Eukaryota</taxon>
        <taxon>Fungi</taxon>
        <taxon>Dikarya</taxon>
        <taxon>Ascomycota</taxon>
        <taxon>Pezizomycotina</taxon>
        <taxon>Dothideomycetes</taxon>
        <taxon>Pleosporomycetidae</taxon>
        <taxon>Pleosporales</taxon>
        <taxon>Lophiostomataceae</taxon>
        <taxon>Lophiostoma</taxon>
    </lineage>
</organism>
<keyword evidence="4" id="KW-0413">Isomerase</keyword>
<evidence type="ECO:0000256" key="3">
    <source>
        <dbReference type="SAM" id="SignalP"/>
    </source>
</evidence>
<feature type="chain" id="PRO_5025347792" evidence="3">
    <location>
        <begin position="20"/>
        <end position="393"/>
    </location>
</feature>
<comment type="similarity">
    <text evidence="1">Belongs to the cycloisomerase 2 family.</text>
</comment>
<name>A0A6A6TDR6_9PLEO</name>
<dbReference type="AlphaFoldDB" id="A0A6A6TDR6"/>
<evidence type="ECO:0000313" key="4">
    <source>
        <dbReference type="EMBL" id="KAF2657471.1"/>
    </source>
</evidence>
<dbReference type="Gene3D" id="2.130.10.10">
    <property type="entry name" value="YVTN repeat-like/Quinoprotein amine dehydrogenase"/>
    <property type="match status" value="1"/>
</dbReference>
<dbReference type="SUPFAM" id="SSF50974">
    <property type="entry name" value="Nitrous oxide reductase, N-terminal domain"/>
    <property type="match status" value="1"/>
</dbReference>
<evidence type="ECO:0000256" key="2">
    <source>
        <dbReference type="SAM" id="MobiDB-lite"/>
    </source>
</evidence>
<dbReference type="InterPro" id="IPR019405">
    <property type="entry name" value="Lactonase_7-beta_prop"/>
</dbReference>
<dbReference type="InterPro" id="IPR050282">
    <property type="entry name" value="Cycloisomerase_2"/>
</dbReference>
<evidence type="ECO:0000313" key="5">
    <source>
        <dbReference type="Proteomes" id="UP000799324"/>
    </source>
</evidence>
<sequence>MAPLKWVVAGLSLISETFAVRLLASHFSGTIYTLDLNFASDTSATLSVTSKATGCGVTPTWLYLDSSTRIVYCMDESWAGSGVVTQYTLGANTTSTFTQTGQAKTPGNSVYGQPYGGPDGKTFLATAEYSPSTITTYKLPITSSTKPIETLEFKIPKPGPRPDRQDKAHPHSAFTDPSGQYMIVPDLGADVIRIFKIDQTTGKLTACPTVASLAGDGPRHGLFQKFGSVYKYYSLNEVSSSVGVYDVVQPSDSTGCLSLTLKQTLSNYGPNVTLGNVTVKSAEIRLVGDYLYASNRNDSSFGFEQDSIAVFKVGTGNLTFVGLSNSHAYYPRSFAFNKEGTYAAIGGQTTANVAILPRDPKTGLLGKPVANLVIPPRGTYGGEDGLSSIIWDE</sequence>
<dbReference type="GO" id="GO:0017057">
    <property type="term" value="F:6-phosphogluconolactonase activity"/>
    <property type="evidence" value="ECO:0007669"/>
    <property type="project" value="TreeGrafter"/>
</dbReference>
<dbReference type="GO" id="GO:0016853">
    <property type="term" value="F:isomerase activity"/>
    <property type="evidence" value="ECO:0007669"/>
    <property type="project" value="UniProtKB-KW"/>
</dbReference>
<dbReference type="InterPro" id="IPR015943">
    <property type="entry name" value="WD40/YVTN_repeat-like_dom_sf"/>
</dbReference>
<keyword evidence="5" id="KW-1185">Reference proteome</keyword>
<dbReference type="PANTHER" id="PTHR30344:SF1">
    <property type="entry name" value="6-PHOSPHOGLUCONOLACTONASE"/>
    <property type="match status" value="1"/>
</dbReference>
<keyword evidence="3" id="KW-0732">Signal</keyword>
<dbReference type="InterPro" id="IPR011045">
    <property type="entry name" value="N2O_reductase_N"/>
</dbReference>
<reference evidence="4" key="1">
    <citation type="journal article" date="2020" name="Stud. Mycol.">
        <title>101 Dothideomycetes genomes: a test case for predicting lifestyles and emergence of pathogens.</title>
        <authorList>
            <person name="Haridas S."/>
            <person name="Albert R."/>
            <person name="Binder M."/>
            <person name="Bloem J."/>
            <person name="Labutti K."/>
            <person name="Salamov A."/>
            <person name="Andreopoulos B."/>
            <person name="Baker S."/>
            <person name="Barry K."/>
            <person name="Bills G."/>
            <person name="Bluhm B."/>
            <person name="Cannon C."/>
            <person name="Castanera R."/>
            <person name="Culley D."/>
            <person name="Daum C."/>
            <person name="Ezra D."/>
            <person name="Gonzalez J."/>
            <person name="Henrissat B."/>
            <person name="Kuo A."/>
            <person name="Liang C."/>
            <person name="Lipzen A."/>
            <person name="Lutzoni F."/>
            <person name="Magnuson J."/>
            <person name="Mondo S."/>
            <person name="Nolan M."/>
            <person name="Ohm R."/>
            <person name="Pangilinan J."/>
            <person name="Park H.-J."/>
            <person name="Ramirez L."/>
            <person name="Alfaro M."/>
            <person name="Sun H."/>
            <person name="Tritt A."/>
            <person name="Yoshinaga Y."/>
            <person name="Zwiers L.-H."/>
            <person name="Turgeon B."/>
            <person name="Goodwin S."/>
            <person name="Spatafora J."/>
            <person name="Crous P."/>
            <person name="Grigoriev I."/>
        </authorList>
    </citation>
    <scope>NUCLEOTIDE SEQUENCE</scope>
    <source>
        <strain evidence="4">CBS 122681</strain>
    </source>
</reference>
<proteinExistence type="inferred from homology"/>
<dbReference type="PANTHER" id="PTHR30344">
    <property type="entry name" value="6-PHOSPHOGLUCONOLACTONASE-RELATED"/>
    <property type="match status" value="1"/>
</dbReference>
<feature type="region of interest" description="Disordered" evidence="2">
    <location>
        <begin position="155"/>
        <end position="175"/>
    </location>
</feature>
<protein>
    <submittedName>
        <fullName evidence="4">Putative isomerase YbhE</fullName>
    </submittedName>
</protein>
<feature type="compositionally biased region" description="Basic and acidic residues" evidence="2">
    <location>
        <begin position="155"/>
        <end position="169"/>
    </location>
</feature>
<feature type="signal peptide" evidence="3">
    <location>
        <begin position="1"/>
        <end position="19"/>
    </location>
</feature>
<dbReference type="OrthoDB" id="9972196at2759"/>
<dbReference type="Proteomes" id="UP000799324">
    <property type="component" value="Unassembled WGS sequence"/>
</dbReference>
<evidence type="ECO:0000256" key="1">
    <source>
        <dbReference type="ARBA" id="ARBA00005564"/>
    </source>
</evidence>